<dbReference type="PANTHER" id="PTHR22642:SF2">
    <property type="entry name" value="PROTEIN LONG AFTER FAR-RED 3"/>
    <property type="match status" value="1"/>
</dbReference>
<dbReference type="EMBL" id="JBIXLB010000001">
    <property type="protein sequence ID" value="MFJ5511529.1"/>
    <property type="molecule type" value="Genomic_DNA"/>
</dbReference>
<protein>
    <submittedName>
        <fullName evidence="2">Amidohydrolase</fullName>
        <ecNumber evidence="2">3.5.-.-</ecNumber>
    </submittedName>
</protein>
<dbReference type="InterPro" id="IPR032466">
    <property type="entry name" value="Metal_Hydrolase"/>
</dbReference>
<organism evidence="2 3">
    <name type="scientific">Pectobacterium jejuense</name>
    <dbReference type="NCBI Taxonomy" id="2974022"/>
    <lineage>
        <taxon>Bacteria</taxon>
        <taxon>Pseudomonadati</taxon>
        <taxon>Pseudomonadota</taxon>
        <taxon>Gammaproteobacteria</taxon>
        <taxon>Enterobacterales</taxon>
        <taxon>Pectobacteriaceae</taxon>
        <taxon>Pectobacterium</taxon>
    </lineage>
</organism>
<accession>A0ABW8GQD6</accession>
<dbReference type="Proteomes" id="UP001617702">
    <property type="component" value="Unassembled WGS sequence"/>
</dbReference>
<keyword evidence="2" id="KW-0378">Hydrolase</keyword>
<keyword evidence="3" id="KW-1185">Reference proteome</keyword>
<dbReference type="SUPFAM" id="SSF51338">
    <property type="entry name" value="Composite domain of metallo-dependent hydrolases"/>
    <property type="match status" value="1"/>
</dbReference>
<dbReference type="SUPFAM" id="SSF51556">
    <property type="entry name" value="Metallo-dependent hydrolases"/>
    <property type="match status" value="1"/>
</dbReference>
<dbReference type="GO" id="GO:0016787">
    <property type="term" value="F:hydrolase activity"/>
    <property type="evidence" value="ECO:0007669"/>
    <property type="project" value="UniProtKB-KW"/>
</dbReference>
<dbReference type="Pfam" id="PF07969">
    <property type="entry name" value="Amidohydro_3"/>
    <property type="match status" value="1"/>
</dbReference>
<dbReference type="InterPro" id="IPR013108">
    <property type="entry name" value="Amidohydro_3"/>
</dbReference>
<comment type="caution">
    <text evidence="2">The sequence shown here is derived from an EMBL/GenBank/DDBJ whole genome shotgun (WGS) entry which is preliminary data.</text>
</comment>
<dbReference type="RefSeq" id="WP_400352403.1">
    <property type="nucleotide sequence ID" value="NZ_JBIXLA010000001.1"/>
</dbReference>
<sequence length="624" mass="68455">MSEACSHSGSISCSCCSPLWKSFLPDTPIDVPEGENSLFIETKLFRSALNKNGSPGKAILTLEDGLEVAVEAMGIHGGLVVATGSYQDVKAKMPKNTSEHQLSGKQTLLPGLIEPHVHIINTALVSAIGHDVSPFDEQRLRKNYNKNWVTSDLKAKAKPDKKKEWLIGFGADPSLFIDGDKGFDADDLDHITNTQPVFVINASMHLAYINHTAIKCVRDYYADKKLPIPPINEDGILKEIEGIQPVVNVIVNSYPKAELAVKLIAAVSKLFGVASQRGVTYMLDAGVEPKGAQPGFDQVNFLDKWAHLPICPVRIGGALIVTSSDDFNNKVVDHYSPGYGDEYFHLPYIKIISDGSNQGLTGYQSTPYCCDNHYQKTPSETNVGAFNFAPPTEIDTLVGSVVQHEWPLMIHTNGDEAIRLTLESFKLAGVTSATYEQRRDRLEHASLLTDDHLSEMKQLGISPSFLIGHVGYWGWAFQQTILGEVRADHLDRCQSALNNKMRITLHSDNCVTPLGPLRMMEQAISRVMEGAPQDAPSAVLNVHERISRFAALKAATYDAAWQCHAEQWVGSLVAGKCADFVILADSPLTYDSADKNNAVKDMRDIPVLETWKGGRKVHSGDVHS</sequence>
<dbReference type="EC" id="3.5.-.-" evidence="2"/>
<dbReference type="Gene3D" id="3.10.310.70">
    <property type="match status" value="1"/>
</dbReference>
<reference evidence="2 3" key="1">
    <citation type="submission" date="2024-10" db="EMBL/GenBank/DDBJ databases">
        <authorList>
            <person name="Lu C.-H."/>
        </authorList>
    </citation>
    <scope>NUCLEOTIDE SEQUENCE [LARGE SCALE GENOMIC DNA]</scope>
    <source>
        <strain evidence="2 3">22LXZD03-01</strain>
    </source>
</reference>
<dbReference type="Gene3D" id="2.30.40.10">
    <property type="entry name" value="Urease, subunit C, domain 1"/>
    <property type="match status" value="1"/>
</dbReference>
<feature type="domain" description="Amidohydrolase 3" evidence="1">
    <location>
        <begin position="107"/>
        <end position="618"/>
    </location>
</feature>
<dbReference type="Gene3D" id="3.20.20.140">
    <property type="entry name" value="Metal-dependent hydrolases"/>
    <property type="match status" value="1"/>
</dbReference>
<dbReference type="InterPro" id="IPR011059">
    <property type="entry name" value="Metal-dep_hydrolase_composite"/>
</dbReference>
<proteinExistence type="predicted"/>
<evidence type="ECO:0000313" key="2">
    <source>
        <dbReference type="EMBL" id="MFJ5511529.1"/>
    </source>
</evidence>
<evidence type="ECO:0000259" key="1">
    <source>
        <dbReference type="Pfam" id="PF07969"/>
    </source>
</evidence>
<evidence type="ECO:0000313" key="3">
    <source>
        <dbReference type="Proteomes" id="UP001617702"/>
    </source>
</evidence>
<gene>
    <name evidence="2" type="ORF">ACIPUH_01830</name>
</gene>
<dbReference type="PANTHER" id="PTHR22642">
    <property type="entry name" value="IMIDAZOLONEPROPIONASE"/>
    <property type="match status" value="1"/>
</dbReference>
<name>A0ABW8GQD6_9GAMM</name>